<keyword evidence="1" id="KW-0812">Transmembrane</keyword>
<organism evidence="4 5">
    <name type="scientific">Dictyobacter vulcani</name>
    <dbReference type="NCBI Taxonomy" id="2607529"/>
    <lineage>
        <taxon>Bacteria</taxon>
        <taxon>Bacillati</taxon>
        <taxon>Chloroflexota</taxon>
        <taxon>Ktedonobacteria</taxon>
        <taxon>Ktedonobacterales</taxon>
        <taxon>Dictyobacteraceae</taxon>
        <taxon>Dictyobacter</taxon>
    </lineage>
</organism>
<dbReference type="PANTHER" id="PTHR46438:SF2">
    <property type="entry name" value="ALPHA_BETA-HYDROLASES SUPERFAMILY PROTEIN"/>
    <property type="match status" value="1"/>
</dbReference>
<comment type="caution">
    <text evidence="4">The sequence shown here is derived from an EMBL/GenBank/DDBJ whole genome shotgun (WGS) entry which is preliminary data.</text>
</comment>
<dbReference type="Pfam" id="PF18930">
    <property type="entry name" value="DUF5679"/>
    <property type="match status" value="1"/>
</dbReference>
<keyword evidence="1" id="KW-0472">Membrane</keyword>
<dbReference type="InterPro" id="IPR044044">
    <property type="entry name" value="DUF5679"/>
</dbReference>
<dbReference type="InterPro" id="IPR000073">
    <property type="entry name" value="AB_hydrolase_1"/>
</dbReference>
<dbReference type="EMBL" id="BKZW01000001">
    <property type="protein sequence ID" value="GER87139.1"/>
    <property type="molecule type" value="Genomic_DNA"/>
</dbReference>
<keyword evidence="1" id="KW-1133">Transmembrane helix</keyword>
<sequence length="524" mass="57327">MRHTGNYSRASVKILAFALVGVLFMMVRNVLKTPSPLKSVLSGEEHLYTWTHGDIFYKVLGAQDAPPLVLFHAPEVAGSSYEMRNIFDGLAKNYRVYALDLLGFGLSGHPKLAYSAETYISLFQDFLRDVVGQPATLVASGLSCNYCVAVAQRTPDLCSGLVCLSPLQLVQDQLSARDKRNWLGQYKLVTSLYGSIYSRSFLRRALAQQHMVASQQVTDGELQHARAVVKQPGAQHALRAYLDEQLQLDVSQTLQQLSQPVLMIWGGNIPSSSKVQQHSSVVQTTHFNDTSIRVHEERPTAVINQILTWQNKGMRSAQIAETNLAPVTPAIEKVDDARSTPSQKLEVPMSGQPQLRIDETSSDAVIEPAAALPIVEESSSNDPVVEPASVEEILVEQEEAITEPEMEAVVAEALPLVEQEEAVVELTPAPVAEDQQESVVASNFATEEKTEAVLKEPAVQATSDPIASDLIELPIAATEAYCVKCRTKRGMQNGKKIVTKNGRSAMEGTCPVCGTRLFRFVTSK</sequence>
<evidence type="ECO:0000313" key="5">
    <source>
        <dbReference type="Proteomes" id="UP000326912"/>
    </source>
</evidence>
<gene>
    <name evidence="4" type="ORF">KDW_13010</name>
</gene>
<dbReference type="RefSeq" id="WP_151755170.1">
    <property type="nucleotide sequence ID" value="NZ_BKZW01000001.1"/>
</dbReference>
<reference evidence="4 5" key="1">
    <citation type="submission" date="2019-10" db="EMBL/GenBank/DDBJ databases">
        <title>Dictyobacter vulcani sp. nov., within the class Ktedonobacteria, isolated from soil of volcanic Mt. Zao.</title>
        <authorList>
            <person name="Zheng Y."/>
            <person name="Wang C.M."/>
            <person name="Sakai Y."/>
            <person name="Abe K."/>
            <person name="Yokota A."/>
            <person name="Yabe S."/>
        </authorList>
    </citation>
    <scope>NUCLEOTIDE SEQUENCE [LARGE SCALE GENOMIC DNA]</scope>
    <source>
        <strain evidence="4 5">W12</strain>
    </source>
</reference>
<keyword evidence="5" id="KW-1185">Reference proteome</keyword>
<dbReference type="PANTHER" id="PTHR46438">
    <property type="entry name" value="ALPHA/BETA-HYDROLASES SUPERFAMILY PROTEIN"/>
    <property type="match status" value="1"/>
</dbReference>
<evidence type="ECO:0008006" key="6">
    <source>
        <dbReference type="Google" id="ProtNLM"/>
    </source>
</evidence>
<feature type="transmembrane region" description="Helical" evidence="1">
    <location>
        <begin position="12"/>
        <end position="31"/>
    </location>
</feature>
<feature type="domain" description="AB hydrolase-1" evidence="2">
    <location>
        <begin position="66"/>
        <end position="268"/>
    </location>
</feature>
<evidence type="ECO:0000313" key="4">
    <source>
        <dbReference type="EMBL" id="GER87139.1"/>
    </source>
</evidence>
<dbReference type="Pfam" id="PF00561">
    <property type="entry name" value="Abhydrolase_1"/>
    <property type="match status" value="1"/>
</dbReference>
<dbReference type="Proteomes" id="UP000326912">
    <property type="component" value="Unassembled WGS sequence"/>
</dbReference>
<feature type="domain" description="DUF5679" evidence="3">
    <location>
        <begin position="481"/>
        <end position="520"/>
    </location>
</feature>
<proteinExistence type="predicted"/>
<protein>
    <recommendedName>
        <fullName evidence="6">AB hydrolase-1 domain-containing protein</fullName>
    </recommendedName>
</protein>
<dbReference type="SUPFAM" id="SSF53474">
    <property type="entry name" value="alpha/beta-Hydrolases"/>
    <property type="match status" value="1"/>
</dbReference>
<dbReference type="AlphaFoldDB" id="A0A5J4KLU3"/>
<evidence type="ECO:0000256" key="1">
    <source>
        <dbReference type="SAM" id="Phobius"/>
    </source>
</evidence>
<dbReference type="InterPro" id="IPR029058">
    <property type="entry name" value="AB_hydrolase_fold"/>
</dbReference>
<evidence type="ECO:0000259" key="2">
    <source>
        <dbReference type="Pfam" id="PF00561"/>
    </source>
</evidence>
<evidence type="ECO:0000259" key="3">
    <source>
        <dbReference type="Pfam" id="PF18930"/>
    </source>
</evidence>
<dbReference type="Gene3D" id="3.40.50.1820">
    <property type="entry name" value="alpha/beta hydrolase"/>
    <property type="match status" value="1"/>
</dbReference>
<name>A0A5J4KLU3_9CHLR</name>
<accession>A0A5J4KLU3</accession>